<feature type="compositionally biased region" description="Basic residues" evidence="1">
    <location>
        <begin position="780"/>
        <end position="792"/>
    </location>
</feature>
<comment type="caution">
    <text evidence="2">The sequence shown here is derived from an EMBL/GenBank/DDBJ whole genome shotgun (WGS) entry which is preliminary data.</text>
</comment>
<gene>
    <name evidence="2" type="ORF">Q5P01_016537</name>
</gene>
<proteinExistence type="predicted"/>
<feature type="compositionally biased region" description="Basic residues" evidence="1">
    <location>
        <begin position="209"/>
        <end position="220"/>
    </location>
</feature>
<feature type="compositionally biased region" description="Basic and acidic residues" evidence="1">
    <location>
        <begin position="832"/>
        <end position="860"/>
    </location>
</feature>
<dbReference type="Proteomes" id="UP001187415">
    <property type="component" value="Unassembled WGS sequence"/>
</dbReference>
<feature type="region of interest" description="Disordered" evidence="1">
    <location>
        <begin position="197"/>
        <end position="220"/>
    </location>
</feature>
<feature type="region of interest" description="Disordered" evidence="1">
    <location>
        <begin position="977"/>
        <end position="997"/>
    </location>
</feature>
<reference evidence="2" key="1">
    <citation type="submission" date="2023-07" db="EMBL/GenBank/DDBJ databases">
        <title>Chromosome-level Genome Assembly of Striped Snakehead (Channa striata).</title>
        <authorList>
            <person name="Liu H."/>
        </authorList>
    </citation>
    <scope>NUCLEOTIDE SEQUENCE</scope>
    <source>
        <strain evidence="2">Gz</strain>
        <tissue evidence="2">Muscle</tissue>
    </source>
</reference>
<evidence type="ECO:0000313" key="3">
    <source>
        <dbReference type="Proteomes" id="UP001187415"/>
    </source>
</evidence>
<feature type="compositionally biased region" description="Basic and acidic residues" evidence="1">
    <location>
        <begin position="770"/>
        <end position="779"/>
    </location>
</feature>
<protein>
    <submittedName>
        <fullName evidence="2">Uncharacterized protein</fullName>
    </submittedName>
</protein>
<evidence type="ECO:0000256" key="1">
    <source>
        <dbReference type="SAM" id="MobiDB-lite"/>
    </source>
</evidence>
<keyword evidence="3" id="KW-1185">Reference proteome</keyword>
<feature type="region of interest" description="Disordered" evidence="1">
    <location>
        <begin position="235"/>
        <end position="258"/>
    </location>
</feature>
<sequence>MVFNILAKHRASDGDSLYAGLSDLMESRTLSSYLSLGRALPDIHEDLYLSAGTGSGDYAEDPRSLDPVKVYDHALVRYLFSDSLEVGRLFQASTTFNYIVANTAPRYTIERVMLFNITGPGEGKSYANNVLNCQFKQVKGCIETLTSFTPQAFKYKRQRNACVVMIDDAHITHEKNIKALDKESNVIPNTFKNLLDTSVGERRGEQGRKQRKGGHRQVSRRAQLRLRVEHQHAGLRERRVGRSAEPDSVSHDDSRVRDHAVRTEVRRARDACVDGLYSSHIVCTGAASRRVSFCINQLVFAEAMKLACHFVFDVWVPLWTEVPDEKAFPDLRSFMAQLNSNRLEALDKLSFGQICLETNAAYKLCAAACLPDICPRVVDIQGRFACKALGYVLCQIHEQGLKTTLKEGHLSVSGIEAMCFPEREFKGGSDTAHEMLQLYSNCKVPARSESGPRNYRLCTYKCAPSQNAPHSRRGYARPKKVSSVTVPLEAVYDMLALYAPDSHAGFWDQLGEAMVDAYDRGELEAVNSFGHCTTTADEGASGDGDRVTFSLDFAKDPVRFLILEATAGVKPLNELKFNKCALGGEVFRCTAPLYYGGVVARAKAGDEPTGCSDAGHLREARRGPRGTFHGPRLSVYSDNYAGVPVANLSSFCATRTVYHQDRILLRKDEGAREPLTELEYDWEWLEASDVFNKFLAITHGCDSFSPDTLKRDYAVTMMAVKGEPANRRPWKSRRLADAMRTLLESNGSLSLEMRGGERASGARSAKRRRDAFEGAVPERRPKRRKHRKRMLNKHFDGDDGLPCGSQESSFSSSSSSSSYVNRCSFSPLRRQPPSEREGSTDTFTVRRDSSESQPVLHRDALGSPDSTRRRCVPARTEASRGLAAPTRLRLTSQLSDRKLARFASDPVPDPVAQIPGSTVFALGSAIAQELLSQRSPQAVAQSRVALCENLPVLAPGPCAGDRQESFQGEVVSESAVQMRHSPTLQERAKRHRGSSGLSRERISHSAVLLGEIRCQGRRHEGTLPEFIARERWTILAIPRLRWDSMDVRYPETIVSVLLSAMGCVRAYGLLTSWFAHRDPSFVTDKGLEAPEVNVYNEQDGRRTRGQQGFHEKRIELSGPRRVDSRENVPDLERIAGSQRHFLREDRRDELSGTQGRYSLALRGRRHVCALQRPGADRPARPC</sequence>
<feature type="region of interest" description="Disordered" evidence="1">
    <location>
        <begin position="753"/>
        <end position="882"/>
    </location>
</feature>
<feature type="compositionally biased region" description="Basic and acidic residues" evidence="1">
    <location>
        <begin position="199"/>
        <end position="208"/>
    </location>
</feature>
<evidence type="ECO:0000313" key="2">
    <source>
        <dbReference type="EMBL" id="KAK2836053.1"/>
    </source>
</evidence>
<dbReference type="AlphaFoldDB" id="A0AA88SLT0"/>
<name>A0AA88SLT0_CHASR</name>
<feature type="compositionally biased region" description="Low complexity" evidence="1">
    <location>
        <begin position="808"/>
        <end position="818"/>
    </location>
</feature>
<accession>A0AA88SLT0</accession>
<dbReference type="EMBL" id="JAUPFM010000012">
    <property type="protein sequence ID" value="KAK2836053.1"/>
    <property type="molecule type" value="Genomic_DNA"/>
</dbReference>
<organism evidence="2 3">
    <name type="scientific">Channa striata</name>
    <name type="common">Snakehead murrel</name>
    <name type="synonym">Ophicephalus striatus</name>
    <dbReference type="NCBI Taxonomy" id="64152"/>
    <lineage>
        <taxon>Eukaryota</taxon>
        <taxon>Metazoa</taxon>
        <taxon>Chordata</taxon>
        <taxon>Craniata</taxon>
        <taxon>Vertebrata</taxon>
        <taxon>Euteleostomi</taxon>
        <taxon>Actinopterygii</taxon>
        <taxon>Neopterygii</taxon>
        <taxon>Teleostei</taxon>
        <taxon>Neoteleostei</taxon>
        <taxon>Acanthomorphata</taxon>
        <taxon>Anabantaria</taxon>
        <taxon>Anabantiformes</taxon>
        <taxon>Channoidei</taxon>
        <taxon>Channidae</taxon>
        <taxon>Channa</taxon>
    </lineage>
</organism>